<evidence type="ECO:0000313" key="1">
    <source>
        <dbReference type="EMBL" id="SEL68309.1"/>
    </source>
</evidence>
<proteinExistence type="predicted"/>
<dbReference type="AlphaFoldDB" id="A0A1H7S7M3"/>
<dbReference type="InterPro" id="IPR054058">
    <property type="entry name" value="HTH_67"/>
</dbReference>
<dbReference type="NCBIfam" id="NF047719">
    <property type="entry name" value="SCO6745_fam_HTH"/>
    <property type="match status" value="1"/>
</dbReference>
<sequence>MADPRSTAVQVKAPIGQYGGGFMVSREAKALCEEHGLGARELYFRGRCGVLGECEADVVTSVAVFFPPAHVEESWNGGRKLPVERAVELYAGACHAWGRRRLGGQDGCARIAELLEKVVAHAQVFGAPLFAGWRAVPLPSDPAARATQLMHVVRELRGGLHANAVLAAGLHPLEAVLAAEHDGTPFGHATGEQIARFFTWPGPYAEPSAETVARRAEVEETTDDLMAQPFSALTDSESDELIRLLRFGHAH</sequence>
<accession>A0A1H7S7M3</accession>
<dbReference type="EMBL" id="FOBF01000006">
    <property type="protein sequence ID" value="SEL68309.1"/>
    <property type="molecule type" value="Genomic_DNA"/>
</dbReference>
<dbReference type="RefSeq" id="WP_236714718.1">
    <property type="nucleotide sequence ID" value="NZ_BBZG01000001.1"/>
</dbReference>
<gene>
    <name evidence="1" type="ORF">SAMN05660976_03074</name>
</gene>
<keyword evidence="2" id="KW-1185">Reference proteome</keyword>
<reference evidence="1 2" key="1">
    <citation type="submission" date="2016-10" db="EMBL/GenBank/DDBJ databases">
        <authorList>
            <person name="de Groot N.N."/>
        </authorList>
    </citation>
    <scope>NUCLEOTIDE SEQUENCE [LARGE SCALE GENOMIC DNA]</scope>
    <source>
        <strain evidence="1 2">DSM 43357</strain>
    </source>
</reference>
<name>A0A1H7S7M3_9ACTN</name>
<evidence type="ECO:0000313" key="2">
    <source>
        <dbReference type="Proteomes" id="UP000198953"/>
    </source>
</evidence>
<dbReference type="STRING" id="46177.SAMN05660976_03074"/>
<dbReference type="Proteomes" id="UP000198953">
    <property type="component" value="Unassembled WGS sequence"/>
</dbReference>
<protein>
    <submittedName>
        <fullName evidence="1">Uncharacterized protein</fullName>
    </submittedName>
</protein>
<dbReference type="Pfam" id="PF21863">
    <property type="entry name" value="HTH_67"/>
    <property type="match status" value="1"/>
</dbReference>
<organism evidence="1 2">
    <name type="scientific">Nonomuraea pusilla</name>
    <dbReference type="NCBI Taxonomy" id="46177"/>
    <lineage>
        <taxon>Bacteria</taxon>
        <taxon>Bacillati</taxon>
        <taxon>Actinomycetota</taxon>
        <taxon>Actinomycetes</taxon>
        <taxon>Streptosporangiales</taxon>
        <taxon>Streptosporangiaceae</taxon>
        <taxon>Nonomuraea</taxon>
    </lineage>
</organism>